<dbReference type="InterPro" id="IPR036465">
    <property type="entry name" value="vWFA_dom_sf"/>
</dbReference>
<dbReference type="SUPFAM" id="SSF53300">
    <property type="entry name" value="vWA-like"/>
    <property type="match status" value="1"/>
</dbReference>
<sequence length="581" mass="64288">MPAAGRFFLSVNRLPVQCLKAKALGHGSGIIFRNFTLSQTTIALPAVLKAVNGILTSLSAGKEIKVVFAGTPCTDGKTVYLGEPLLQSEDALDAYLSHGTHEIHHVLYSDFDEVASLGGLHSLVNALEDVRIDAIGYKKYPGGYLWRNEHFSKMARAGQLPNIRAHTSAGALLCLTCYWCMTALMLEYDCSKHYSEEAKNAFVQRFGQELFERIMQKAEESVRSPNTAAVIQCAREIAQLFSQAISQKVFSEEKKCSSDQPGAGSSSKGASASSEGKGKAKIPKKDKQKSDEFDALFESDDLKDADIHRAIEEDYKNYRGATGENPTGKAAVWPTVRSELSPRVDPEFKAEAEKLLRGGSQQFHRFLQGLSFQPTRYARSGRDLEPKRLSRLYVGDTRVFRCEESVLRPSVAMCVLLDRSGSMTREDMRTGSLCAQAIAGMADSVSGCRSSVYAFPGVERQTLLEVKRFDEPVASCLDRFCALRPFGYTPVRQSINSAAAQLISRRESRKIIFLITDGLCSDAELLTDIEQDLKRAGIEIVCLGIGDDIPKIFSIQSDIKHSHQMKEAAYKLLEETFRRRN</sequence>
<evidence type="ECO:0000256" key="1">
    <source>
        <dbReference type="SAM" id="MobiDB-lite"/>
    </source>
</evidence>
<dbReference type="PROSITE" id="PS50234">
    <property type="entry name" value="VWFA"/>
    <property type="match status" value="1"/>
</dbReference>
<dbReference type="EMBL" id="WNCL01000038">
    <property type="protein sequence ID" value="MTU43976.1"/>
    <property type="molecule type" value="Genomic_DNA"/>
</dbReference>
<accession>A0A6I3SB90</accession>
<dbReference type="SMART" id="SM00327">
    <property type="entry name" value="VWA"/>
    <property type="match status" value="1"/>
</dbReference>
<name>A0A6I3SB90_9BURK</name>
<evidence type="ECO:0000313" key="3">
    <source>
        <dbReference type="Proteomes" id="UP000462362"/>
    </source>
</evidence>
<proteinExistence type="predicted"/>
<protein>
    <submittedName>
        <fullName evidence="2">VWA domain-containing protein</fullName>
    </submittedName>
</protein>
<dbReference type="Proteomes" id="UP000462362">
    <property type="component" value="Unassembled WGS sequence"/>
</dbReference>
<comment type="caution">
    <text evidence="2">The sequence shown here is derived from an EMBL/GenBank/DDBJ whole genome shotgun (WGS) entry which is preliminary data.</text>
</comment>
<gene>
    <name evidence="2" type="ORF">GMD42_10210</name>
</gene>
<reference evidence="2 3" key="1">
    <citation type="journal article" date="2019" name="Nat. Med.">
        <title>A library of human gut bacterial isolates paired with longitudinal multiomics data enables mechanistic microbiome research.</title>
        <authorList>
            <person name="Poyet M."/>
            <person name="Groussin M."/>
            <person name="Gibbons S.M."/>
            <person name="Avila-Pacheco J."/>
            <person name="Jiang X."/>
            <person name="Kearney S.M."/>
            <person name="Perrotta A.R."/>
            <person name="Berdy B."/>
            <person name="Zhao S."/>
            <person name="Lieberman T.D."/>
            <person name="Swanson P.K."/>
            <person name="Smith M."/>
            <person name="Roesemann S."/>
            <person name="Alexander J.E."/>
            <person name="Rich S.A."/>
            <person name="Livny J."/>
            <person name="Vlamakis H."/>
            <person name="Clish C."/>
            <person name="Bullock K."/>
            <person name="Deik A."/>
            <person name="Scott J."/>
            <person name="Pierce K.A."/>
            <person name="Xavier R.J."/>
            <person name="Alm E.J."/>
        </authorList>
    </citation>
    <scope>NUCLEOTIDE SEQUENCE [LARGE SCALE GENOMIC DNA]</scope>
    <source>
        <strain evidence="2 3">BIOML-A2</strain>
    </source>
</reference>
<dbReference type="Pfam" id="PF00092">
    <property type="entry name" value="VWA"/>
    <property type="match status" value="1"/>
</dbReference>
<evidence type="ECO:0000313" key="2">
    <source>
        <dbReference type="EMBL" id="MTU43976.1"/>
    </source>
</evidence>
<organism evidence="2 3">
    <name type="scientific">Parasutterella excrementihominis</name>
    <dbReference type="NCBI Taxonomy" id="487175"/>
    <lineage>
        <taxon>Bacteria</taxon>
        <taxon>Pseudomonadati</taxon>
        <taxon>Pseudomonadota</taxon>
        <taxon>Betaproteobacteria</taxon>
        <taxon>Burkholderiales</taxon>
        <taxon>Sutterellaceae</taxon>
        <taxon>Parasutterella</taxon>
    </lineage>
</organism>
<dbReference type="InterPro" id="IPR002035">
    <property type="entry name" value="VWF_A"/>
</dbReference>
<dbReference type="AlphaFoldDB" id="A0A6I3SB90"/>
<feature type="compositionally biased region" description="Low complexity" evidence="1">
    <location>
        <begin position="262"/>
        <end position="275"/>
    </location>
</feature>
<dbReference type="Gene3D" id="3.40.50.410">
    <property type="entry name" value="von Willebrand factor, type A domain"/>
    <property type="match status" value="1"/>
</dbReference>
<feature type="region of interest" description="Disordered" evidence="1">
    <location>
        <begin position="256"/>
        <end position="290"/>
    </location>
</feature>